<feature type="region of interest" description="Disordered" evidence="1">
    <location>
        <begin position="63"/>
        <end position="83"/>
    </location>
</feature>
<gene>
    <name evidence="2" type="ORF">QQF64_001181</name>
</gene>
<accession>A0ABR3NZA4</accession>
<name>A0ABR3NZA4_9TELE</name>
<feature type="region of interest" description="Disordered" evidence="1">
    <location>
        <begin position="301"/>
        <end position="324"/>
    </location>
</feature>
<evidence type="ECO:0000256" key="1">
    <source>
        <dbReference type="SAM" id="MobiDB-lite"/>
    </source>
</evidence>
<proteinExistence type="predicted"/>
<protein>
    <submittedName>
        <fullName evidence="2">Uncharacterized protein</fullName>
    </submittedName>
</protein>
<keyword evidence="3" id="KW-1185">Reference proteome</keyword>
<comment type="caution">
    <text evidence="2">The sequence shown here is derived from an EMBL/GenBank/DDBJ whole genome shotgun (WGS) entry which is preliminary data.</text>
</comment>
<dbReference type="EMBL" id="JAYMGO010000001">
    <property type="protein sequence ID" value="KAL1282378.1"/>
    <property type="molecule type" value="Genomic_DNA"/>
</dbReference>
<sequence length="338" mass="37394">MLFYFQRAHFKFVFTISCHHHLDAPEHIPDPSFLSFPHPAFLQFIFQFAPRSSQVCARRKFAEAAGAPRRPHRGGTGREQSSPVLLPLRQPVRLLGSSGCLVPFSHPHSPHAPSHSLSSSFMLTLFLHHNGPPLSTPQGGQRGHPVIRCPSDVFTLSVTANTSGAHIQVIPVPLDTFHEIISEVVMAIFSPKLYDRNCWKRVGRQECPALPPRPPCSWVKPPSRPSSSETLAFRKCVPADVVHSVHTFDWLASTTSRCPHCPSTYQLLRYTSEPGAGNTEGSYHGAVLLRDTQLQGISDPERVQKPGMQQPPLKDTTGEGELPNSLGGISIVQQLYNY</sequence>
<evidence type="ECO:0000313" key="2">
    <source>
        <dbReference type="EMBL" id="KAL1282378.1"/>
    </source>
</evidence>
<organism evidence="2 3">
    <name type="scientific">Cirrhinus molitorella</name>
    <name type="common">mud carp</name>
    <dbReference type="NCBI Taxonomy" id="172907"/>
    <lineage>
        <taxon>Eukaryota</taxon>
        <taxon>Metazoa</taxon>
        <taxon>Chordata</taxon>
        <taxon>Craniata</taxon>
        <taxon>Vertebrata</taxon>
        <taxon>Euteleostomi</taxon>
        <taxon>Actinopterygii</taxon>
        <taxon>Neopterygii</taxon>
        <taxon>Teleostei</taxon>
        <taxon>Ostariophysi</taxon>
        <taxon>Cypriniformes</taxon>
        <taxon>Cyprinidae</taxon>
        <taxon>Labeoninae</taxon>
        <taxon>Labeonini</taxon>
        <taxon>Cirrhinus</taxon>
    </lineage>
</organism>
<reference evidence="2 3" key="1">
    <citation type="submission" date="2023-09" db="EMBL/GenBank/DDBJ databases">
        <authorList>
            <person name="Wang M."/>
        </authorList>
    </citation>
    <scope>NUCLEOTIDE SEQUENCE [LARGE SCALE GENOMIC DNA]</scope>
    <source>
        <strain evidence="2">GT-2023</strain>
        <tissue evidence="2">Liver</tissue>
    </source>
</reference>
<dbReference type="Proteomes" id="UP001558613">
    <property type="component" value="Unassembled WGS sequence"/>
</dbReference>
<evidence type="ECO:0000313" key="3">
    <source>
        <dbReference type="Proteomes" id="UP001558613"/>
    </source>
</evidence>